<evidence type="ECO:0000313" key="1">
    <source>
        <dbReference type="EMBL" id="KAB7843670.1"/>
    </source>
</evidence>
<name>A0A5N5W6R9_STRMB</name>
<organism evidence="1 2">
    <name type="scientific">Streptomyces mobaraensis</name>
    <name type="common">Streptoverticillium mobaraense</name>
    <dbReference type="NCBI Taxonomy" id="35621"/>
    <lineage>
        <taxon>Bacteria</taxon>
        <taxon>Bacillati</taxon>
        <taxon>Actinomycetota</taxon>
        <taxon>Actinomycetes</taxon>
        <taxon>Kitasatosporales</taxon>
        <taxon>Streptomycetaceae</taxon>
        <taxon>Streptomyces</taxon>
    </lineage>
</organism>
<sequence length="234" mass="24997">MAKSVPVHCPTCGREHPYTPPTYPCACGAPLTLPVSPGSVPRPVAHRTWRNGWVAVRCGGCGRQGQWPRPEFDCSCGAVVQLPVDSAAPAGGAGTEGLAGARRTTRPDFRPVAIRTERDAVTAAQRYLRWLGFAQVRRPDRPTGPAGTGLVDLLANGLVVRVDPTTLPTTTRDVECLWLHALAEDATGVCFSLAGYTTEARSRADDCRLPLFVMDLTGAPRALNACAEELVGRR</sequence>
<dbReference type="OrthoDB" id="4978993at2"/>
<dbReference type="RefSeq" id="WP_004950939.1">
    <property type="nucleotide sequence ID" value="NZ_JBFADJ010000002.1"/>
</dbReference>
<evidence type="ECO:0008006" key="3">
    <source>
        <dbReference type="Google" id="ProtNLM"/>
    </source>
</evidence>
<accession>A0A5N5W6R9</accession>
<dbReference type="Proteomes" id="UP000327000">
    <property type="component" value="Unassembled WGS sequence"/>
</dbReference>
<evidence type="ECO:0000313" key="2">
    <source>
        <dbReference type="Proteomes" id="UP000327000"/>
    </source>
</evidence>
<comment type="caution">
    <text evidence="1">The sequence shown here is derived from an EMBL/GenBank/DDBJ whole genome shotgun (WGS) entry which is preliminary data.</text>
</comment>
<reference evidence="1 2" key="1">
    <citation type="journal article" date="2019" name="Microb. Cell Fact.">
        <title>Exploring novel herbicidin analogues by transcriptional regulator overexpression and MS/MS molecular networking.</title>
        <authorList>
            <person name="Shi Y."/>
            <person name="Gu R."/>
            <person name="Li Y."/>
            <person name="Wang X."/>
            <person name="Ren W."/>
            <person name="Li X."/>
            <person name="Wang L."/>
            <person name="Xie Y."/>
            <person name="Hong B."/>
        </authorList>
    </citation>
    <scope>NUCLEOTIDE SEQUENCE [LARGE SCALE GENOMIC DNA]</scope>
    <source>
        <strain evidence="1 2">US-43</strain>
    </source>
</reference>
<dbReference type="AlphaFoldDB" id="A0A5N5W6R9"/>
<proteinExistence type="predicted"/>
<dbReference type="EMBL" id="VOKX01000032">
    <property type="protein sequence ID" value="KAB7843670.1"/>
    <property type="molecule type" value="Genomic_DNA"/>
</dbReference>
<keyword evidence="2" id="KW-1185">Reference proteome</keyword>
<protein>
    <recommendedName>
        <fullName evidence="3">Restriction endonuclease</fullName>
    </recommendedName>
</protein>
<gene>
    <name evidence="1" type="ORF">FRZ00_17060</name>
</gene>